<gene>
    <name evidence="1" type="ORF">BDN72DRAFT_889940</name>
</gene>
<reference evidence="1 2" key="1">
    <citation type="journal article" date="2019" name="Nat. Ecol. Evol.">
        <title>Megaphylogeny resolves global patterns of mushroom evolution.</title>
        <authorList>
            <person name="Varga T."/>
            <person name="Krizsan K."/>
            <person name="Foldi C."/>
            <person name="Dima B."/>
            <person name="Sanchez-Garcia M."/>
            <person name="Sanchez-Ramirez S."/>
            <person name="Szollosi G.J."/>
            <person name="Szarkandi J.G."/>
            <person name="Papp V."/>
            <person name="Albert L."/>
            <person name="Andreopoulos W."/>
            <person name="Angelini C."/>
            <person name="Antonin V."/>
            <person name="Barry K.W."/>
            <person name="Bougher N.L."/>
            <person name="Buchanan P."/>
            <person name="Buyck B."/>
            <person name="Bense V."/>
            <person name="Catcheside P."/>
            <person name="Chovatia M."/>
            <person name="Cooper J."/>
            <person name="Damon W."/>
            <person name="Desjardin D."/>
            <person name="Finy P."/>
            <person name="Geml J."/>
            <person name="Haridas S."/>
            <person name="Hughes K."/>
            <person name="Justo A."/>
            <person name="Karasinski D."/>
            <person name="Kautmanova I."/>
            <person name="Kiss B."/>
            <person name="Kocsube S."/>
            <person name="Kotiranta H."/>
            <person name="LaButti K.M."/>
            <person name="Lechner B.E."/>
            <person name="Liimatainen K."/>
            <person name="Lipzen A."/>
            <person name="Lukacs Z."/>
            <person name="Mihaltcheva S."/>
            <person name="Morgado L.N."/>
            <person name="Niskanen T."/>
            <person name="Noordeloos M.E."/>
            <person name="Ohm R.A."/>
            <person name="Ortiz-Santana B."/>
            <person name="Ovrebo C."/>
            <person name="Racz N."/>
            <person name="Riley R."/>
            <person name="Savchenko A."/>
            <person name="Shiryaev A."/>
            <person name="Soop K."/>
            <person name="Spirin V."/>
            <person name="Szebenyi C."/>
            <person name="Tomsovsky M."/>
            <person name="Tulloss R.E."/>
            <person name="Uehling J."/>
            <person name="Grigoriev I.V."/>
            <person name="Vagvolgyi C."/>
            <person name="Papp T."/>
            <person name="Martin F.M."/>
            <person name="Miettinen O."/>
            <person name="Hibbett D.S."/>
            <person name="Nagy L.G."/>
        </authorList>
    </citation>
    <scope>NUCLEOTIDE SEQUENCE [LARGE SCALE GENOMIC DNA]</scope>
    <source>
        <strain evidence="1 2">NL-1719</strain>
    </source>
</reference>
<protein>
    <submittedName>
        <fullName evidence="1">Uncharacterized protein</fullName>
    </submittedName>
</protein>
<evidence type="ECO:0000313" key="1">
    <source>
        <dbReference type="EMBL" id="TFK62790.1"/>
    </source>
</evidence>
<sequence>MAQSATTTRASSLKPGASITLVDHFKPHRSEALQRLRLNGFSLLTLFLLSNLLPLPSLQSAFHVLMAKEREEWNFEWWWKWGCLLEATIALTLTYNVFESVYALKYPRAPLPPVNTPAKSKSLAVSTPTPKRAFTTLSPFTSPQPQKPFTPTASFSASTFLSSSPTKYQATPQATPSRVMQYSMPSSGSPNTSISSILSSPSPLVSAYRSKNAASVGHALDSSYLSHVYPTNNDDSGDEDS</sequence>
<name>A0ACD3AAU0_9AGAR</name>
<proteinExistence type="predicted"/>
<dbReference type="Proteomes" id="UP000308600">
    <property type="component" value="Unassembled WGS sequence"/>
</dbReference>
<dbReference type="EMBL" id="ML208560">
    <property type="protein sequence ID" value="TFK62790.1"/>
    <property type="molecule type" value="Genomic_DNA"/>
</dbReference>
<keyword evidence="2" id="KW-1185">Reference proteome</keyword>
<organism evidence="1 2">
    <name type="scientific">Pluteus cervinus</name>
    <dbReference type="NCBI Taxonomy" id="181527"/>
    <lineage>
        <taxon>Eukaryota</taxon>
        <taxon>Fungi</taxon>
        <taxon>Dikarya</taxon>
        <taxon>Basidiomycota</taxon>
        <taxon>Agaricomycotina</taxon>
        <taxon>Agaricomycetes</taxon>
        <taxon>Agaricomycetidae</taxon>
        <taxon>Agaricales</taxon>
        <taxon>Pluteineae</taxon>
        <taxon>Pluteaceae</taxon>
        <taxon>Pluteus</taxon>
    </lineage>
</organism>
<evidence type="ECO:0000313" key="2">
    <source>
        <dbReference type="Proteomes" id="UP000308600"/>
    </source>
</evidence>
<accession>A0ACD3AAU0</accession>